<dbReference type="GeneID" id="25474101"/>
<dbReference type="PROSITE" id="PS51257">
    <property type="entry name" value="PROKAR_LIPOPROTEIN"/>
    <property type="match status" value="1"/>
</dbReference>
<dbReference type="OrthoDB" id="347077at2759"/>
<gene>
    <name evidence="2" type="ORF">ENH_00039430</name>
</gene>
<feature type="region of interest" description="Disordered" evidence="1">
    <location>
        <begin position="270"/>
        <end position="315"/>
    </location>
</feature>
<protein>
    <submittedName>
        <fullName evidence="2">Uncharacterized protein</fullName>
    </submittedName>
</protein>
<feature type="compositionally biased region" description="Polar residues" evidence="1">
    <location>
        <begin position="439"/>
        <end position="448"/>
    </location>
</feature>
<feature type="compositionally biased region" description="Polar residues" evidence="1">
    <location>
        <begin position="629"/>
        <end position="638"/>
    </location>
</feature>
<reference evidence="2" key="1">
    <citation type="submission" date="2013-10" db="EMBL/GenBank/DDBJ databases">
        <title>Genomic analysis of the causative agents of coccidiosis in chickens.</title>
        <authorList>
            <person name="Reid A.J."/>
            <person name="Blake D."/>
            <person name="Billington K."/>
            <person name="Browne H."/>
            <person name="Dunn M."/>
            <person name="Hung S."/>
            <person name="Kawahara F."/>
            <person name="Miranda-Saavedra D."/>
            <person name="Mourier T."/>
            <person name="Nagra H."/>
            <person name="Otto T.D."/>
            <person name="Rawlings N."/>
            <person name="Sanchez A."/>
            <person name="Sanders M."/>
            <person name="Subramaniam C."/>
            <person name="Tay Y."/>
            <person name="Dear P."/>
            <person name="Doerig C."/>
            <person name="Gruber A."/>
            <person name="Parkinson J."/>
            <person name="Shirley M."/>
            <person name="Wan K.L."/>
            <person name="Berriman M."/>
            <person name="Tomley F."/>
            <person name="Pain A."/>
        </authorList>
    </citation>
    <scope>NUCLEOTIDE SEQUENCE [LARGE SCALE GENOMIC DNA]</scope>
    <source>
        <strain evidence="2">Houghton</strain>
    </source>
</reference>
<feature type="compositionally biased region" description="Polar residues" evidence="1">
    <location>
        <begin position="456"/>
        <end position="476"/>
    </location>
</feature>
<feature type="compositionally biased region" description="Basic and acidic residues" evidence="1">
    <location>
        <begin position="585"/>
        <end position="607"/>
    </location>
</feature>
<feature type="compositionally biased region" description="Basic and acidic residues" evidence="1">
    <location>
        <begin position="403"/>
        <end position="418"/>
    </location>
</feature>
<keyword evidence="3" id="KW-1185">Reference proteome</keyword>
<organism evidence="2 3">
    <name type="scientific">Eimeria necatrix</name>
    <dbReference type="NCBI Taxonomy" id="51315"/>
    <lineage>
        <taxon>Eukaryota</taxon>
        <taxon>Sar</taxon>
        <taxon>Alveolata</taxon>
        <taxon>Apicomplexa</taxon>
        <taxon>Conoidasida</taxon>
        <taxon>Coccidia</taxon>
        <taxon>Eucoccidiorida</taxon>
        <taxon>Eimeriorina</taxon>
        <taxon>Eimeriidae</taxon>
        <taxon>Eimeria</taxon>
    </lineage>
</organism>
<sequence>MQAFRLRNPDDALGGPQVMAACTQAAALLDTYRTLRRAYLNFYREQDSDAGMSEDSAAWMSGRFSLMLEEDPAVGKDRELQKCLKWCIDSTLVLQQMLSQRAITEIHESSVPPGNALNNLLDVSESGCDSFSSRITQYLLARCRDESKERLAQIHVWAALSMAFSEHFFKEQLTCAVRAQGNSEKALSLVRAALSLSWERTSLPQILKSHLLLLQAVKSIEDSRLLTDPDKERIAKNCGNIGPPHMKEFSPLFEEPKTYEEALISMYTLPLSQGNDSRSGDDSNVNRQQRSELEELDSSNVHGDPNSETPKEGTSYHAQILTEKVSLVTPQCLLVLSVPQKGPEKPQFHHIFAMRARLALCLRTSAGDTFGRLFFCVSGQTRATQQDENTYPRSSPPPPPPRVYREGQPEQAVDEYRPHKIVQKTAVNVPTRQKELSEPQGTDLSTSGERAEDSQHQNTDAQELATRSESNETQEMSPVPPPSTSEQPVAHSHTSDSVEKMQLSHTVPAPLAATTPEEHASSKSIQPRGSGTQGEGVAKPLDTPDRHGTGGLSKAPLEENKSNASSSAPPPLPGRIKFGSARNRSPTEHESGDKPELRRVASDDYRARRQALPRRKEGSLYSHRLLWSPEQSPASTGTLRKRDNS</sequence>
<evidence type="ECO:0000256" key="1">
    <source>
        <dbReference type="SAM" id="MobiDB-lite"/>
    </source>
</evidence>
<reference evidence="2" key="2">
    <citation type="submission" date="2013-10" db="EMBL/GenBank/DDBJ databases">
        <authorList>
            <person name="Aslett M."/>
        </authorList>
    </citation>
    <scope>NUCLEOTIDE SEQUENCE [LARGE SCALE GENOMIC DNA]</scope>
    <source>
        <strain evidence="2">Houghton</strain>
    </source>
</reference>
<dbReference type="AlphaFoldDB" id="U6MYK5"/>
<dbReference type="VEuPathDB" id="ToxoDB:ENH_00039430"/>
<evidence type="ECO:0000313" key="2">
    <source>
        <dbReference type="EMBL" id="CDJ67564.1"/>
    </source>
</evidence>
<proteinExistence type="predicted"/>
<name>U6MYK5_9EIME</name>
<accession>U6MYK5</accession>
<dbReference type="EMBL" id="HG724583">
    <property type="protein sequence ID" value="CDJ67564.1"/>
    <property type="molecule type" value="Genomic_DNA"/>
</dbReference>
<evidence type="ECO:0000313" key="3">
    <source>
        <dbReference type="Proteomes" id="UP000030754"/>
    </source>
</evidence>
<feature type="region of interest" description="Disordered" evidence="1">
    <location>
        <begin position="382"/>
        <end position="645"/>
    </location>
</feature>
<dbReference type="Proteomes" id="UP000030754">
    <property type="component" value="Unassembled WGS sequence"/>
</dbReference>
<dbReference type="RefSeq" id="XP_013436031.1">
    <property type="nucleotide sequence ID" value="XM_013580577.1"/>
</dbReference>
<feature type="compositionally biased region" description="Polar residues" evidence="1">
    <location>
        <begin position="270"/>
        <end position="288"/>
    </location>
</feature>
<feature type="compositionally biased region" description="Polar residues" evidence="1">
    <location>
        <begin position="382"/>
        <end position="391"/>
    </location>
</feature>